<keyword evidence="2" id="KW-1185">Reference proteome</keyword>
<evidence type="ECO:0000313" key="2">
    <source>
        <dbReference type="Proteomes" id="UP001317705"/>
    </source>
</evidence>
<accession>A0ABN6VW48</accession>
<sequence length="64" mass="7158">MKNVTFKVELIVRDDGFISIANVSGCAGFNDLSEDCRDKEIFSIAAGMIRLEDISRYRSLRSAL</sequence>
<organism evidence="1 2">
    <name type="scientific">Geotalea uraniireducens</name>
    <dbReference type="NCBI Taxonomy" id="351604"/>
    <lineage>
        <taxon>Bacteria</taxon>
        <taxon>Pseudomonadati</taxon>
        <taxon>Thermodesulfobacteriota</taxon>
        <taxon>Desulfuromonadia</taxon>
        <taxon>Geobacterales</taxon>
        <taxon>Geobacteraceae</taxon>
        <taxon>Geotalea</taxon>
    </lineage>
</organism>
<gene>
    <name evidence="1" type="ORF">GURASL_13280</name>
</gene>
<dbReference type="RefSeq" id="WP_282002854.1">
    <property type="nucleotide sequence ID" value="NZ_AP027151.1"/>
</dbReference>
<evidence type="ECO:0000313" key="1">
    <source>
        <dbReference type="EMBL" id="BDV42405.1"/>
    </source>
</evidence>
<name>A0ABN6VW48_9BACT</name>
<dbReference type="EMBL" id="AP027151">
    <property type="protein sequence ID" value="BDV42405.1"/>
    <property type="molecule type" value="Genomic_DNA"/>
</dbReference>
<dbReference type="Proteomes" id="UP001317705">
    <property type="component" value="Chromosome"/>
</dbReference>
<protein>
    <submittedName>
        <fullName evidence="1">Uncharacterized protein</fullName>
    </submittedName>
</protein>
<proteinExistence type="predicted"/>
<reference evidence="1 2" key="1">
    <citation type="submission" date="2022-12" db="EMBL/GenBank/DDBJ databases">
        <title>Polyphasic characterization of Geotalea uranireducens NIT-SL11 newly isolated from a complex of sewage sludge and microbially reduced graphene oxide.</title>
        <authorList>
            <person name="Xie L."/>
            <person name="Yoshida N."/>
            <person name="Meng L."/>
        </authorList>
    </citation>
    <scope>NUCLEOTIDE SEQUENCE [LARGE SCALE GENOMIC DNA]</scope>
    <source>
        <strain evidence="1 2">NIT-SL11</strain>
    </source>
</reference>